<dbReference type="InterPro" id="IPR027417">
    <property type="entry name" value="P-loop_NTPase"/>
</dbReference>
<feature type="binding site" evidence="3">
    <location>
        <begin position="71"/>
        <end position="78"/>
    </location>
    <ligand>
        <name>ATP</name>
        <dbReference type="ChEBI" id="CHEBI:30616"/>
    </ligand>
</feature>
<dbReference type="GO" id="GO:0005524">
    <property type="term" value="F:ATP binding"/>
    <property type="evidence" value="ECO:0007669"/>
    <property type="project" value="UniProtKB-UniRule"/>
</dbReference>
<evidence type="ECO:0000256" key="1">
    <source>
        <dbReference type="ARBA" id="ARBA00022741"/>
    </source>
</evidence>
<dbReference type="HAMAP" id="MF_01919">
    <property type="entry name" value="ZapE"/>
    <property type="match status" value="1"/>
</dbReference>
<dbReference type="Pfam" id="PF03969">
    <property type="entry name" value="AFG1_ATPase"/>
    <property type="match status" value="1"/>
</dbReference>
<dbReference type="NCBIfam" id="NF040713">
    <property type="entry name" value="ZapE"/>
    <property type="match status" value="1"/>
</dbReference>
<dbReference type="OrthoDB" id="9774491at2"/>
<comment type="similarity">
    <text evidence="3">Belongs to the AFG1 ATPase family. ZapE subfamily.</text>
</comment>
<gene>
    <name evidence="3" type="primary">zapE</name>
    <name evidence="4" type="ORF">AAY24_13430</name>
</gene>
<accession>A0A0F7JXJ7</accession>
<dbReference type="Gene3D" id="3.40.50.300">
    <property type="entry name" value="P-loop containing nucleotide triphosphate hydrolases"/>
    <property type="match status" value="1"/>
</dbReference>
<dbReference type="EMBL" id="CP011412">
    <property type="protein sequence ID" value="AKH21196.1"/>
    <property type="molecule type" value="Genomic_DNA"/>
</dbReference>
<keyword evidence="3" id="KW-0131">Cell cycle</keyword>
<keyword evidence="3" id="KW-0378">Hydrolase</keyword>
<proteinExistence type="inferred from homology"/>
<keyword evidence="5" id="KW-1185">Reference proteome</keyword>
<dbReference type="PANTHER" id="PTHR12169">
    <property type="entry name" value="ATPASE N2B"/>
    <property type="match status" value="1"/>
</dbReference>
<keyword evidence="3" id="KW-0963">Cytoplasm</keyword>
<dbReference type="InterPro" id="IPR030870">
    <property type="entry name" value="ZapE"/>
</dbReference>
<evidence type="ECO:0000256" key="2">
    <source>
        <dbReference type="ARBA" id="ARBA00022840"/>
    </source>
</evidence>
<dbReference type="GO" id="GO:0005737">
    <property type="term" value="C:cytoplasm"/>
    <property type="evidence" value="ECO:0007669"/>
    <property type="project" value="UniProtKB-SubCell"/>
</dbReference>
<dbReference type="GO" id="GO:0051301">
    <property type="term" value="P:cell division"/>
    <property type="evidence" value="ECO:0007669"/>
    <property type="project" value="UniProtKB-UniRule"/>
</dbReference>
<keyword evidence="1 3" id="KW-0547">Nucleotide-binding</keyword>
<comment type="function">
    <text evidence="3">Reduces the stability of FtsZ polymers in the presence of ATP.</text>
</comment>
<dbReference type="RefSeq" id="WP_046860125.1">
    <property type="nucleotide sequence ID" value="NZ_CP011412.1"/>
</dbReference>
<evidence type="ECO:0000256" key="3">
    <source>
        <dbReference type="HAMAP-Rule" id="MF_01919"/>
    </source>
</evidence>
<dbReference type="SUPFAM" id="SSF52540">
    <property type="entry name" value="P-loop containing nucleoside triphosphate hydrolases"/>
    <property type="match status" value="1"/>
</dbReference>
<keyword evidence="2 3" id="KW-0067">ATP-binding</keyword>
<keyword evidence="3" id="KW-0132">Cell division</keyword>
<dbReference type="PATRIC" id="fig|1543721.4.peg.2781"/>
<dbReference type="AlphaFoldDB" id="A0A0F7JXJ7"/>
<dbReference type="KEGG" id="seds:AAY24_13430"/>
<reference evidence="4 5" key="1">
    <citation type="journal article" date="2015" name="Genome Announc.">
        <title>Complete Genome Sequence of Sedimenticola thiotaurini Strain SIP-G1, a Polyphosphate- and Polyhydroxyalkanoate-Accumulating Sulfur-Oxidizing Gammaproteobacterium Isolated from Salt Marsh Sediments.</title>
        <authorList>
            <person name="Flood B.E."/>
            <person name="Jones D.S."/>
            <person name="Bailey J.V."/>
        </authorList>
    </citation>
    <scope>NUCLEOTIDE SEQUENCE [LARGE SCALE GENOMIC DNA]</scope>
    <source>
        <strain evidence="4 5">SIP-G1</strain>
    </source>
</reference>
<name>A0A0F7JXJ7_9GAMM</name>
<dbReference type="PANTHER" id="PTHR12169:SF6">
    <property type="entry name" value="AFG1-LIKE ATPASE"/>
    <property type="match status" value="1"/>
</dbReference>
<dbReference type="Proteomes" id="UP000034410">
    <property type="component" value="Chromosome"/>
</dbReference>
<protein>
    <recommendedName>
        <fullName evidence="3">Cell division protein ZapE</fullName>
    </recommendedName>
    <alternativeName>
        <fullName evidence="3">Z ring-associated protein ZapE</fullName>
    </alternativeName>
</protein>
<sequence>MTPEQFYQHQLQQENVLPDPQQAAVVAELQALYDRLIQPPAPAPEPDLLRRLLMRKATPVRQPVTGLYLWGGVGRGKTWLVDLFFNRLPFKDKLRVHFHHFMRDTHEALARRKGVKDPLDQVAESLAARTRILCLDEFIVTDIGDAMILARLLTSLFNRGVTLVTTSNTEPDNLYRNGLQRASFLPAIALIKQHTRVIHLDSSTDYRLRYLQQATVYHTPLAPEVDGRLCEEFERLAPEPGQEGGSISLYGREIPVRRVADDLIWFDFFAICGDQRSQADYLELARCYHTVIISDIPTLTSQLDDAARRFVFLVDEFYDRRVKLIISAASGPLQLYQGERLRAEFERAVSRLQEMQSIEYLSREHQA</sequence>
<dbReference type="GO" id="GO:0016887">
    <property type="term" value="F:ATP hydrolysis activity"/>
    <property type="evidence" value="ECO:0007669"/>
    <property type="project" value="UniProtKB-UniRule"/>
</dbReference>
<dbReference type="InterPro" id="IPR005654">
    <property type="entry name" value="ATPase_AFG1-like"/>
</dbReference>
<comment type="subcellular location">
    <subcellularLocation>
        <location evidence="3">Cytoplasm</location>
    </subcellularLocation>
</comment>
<evidence type="ECO:0000313" key="4">
    <source>
        <dbReference type="EMBL" id="AKH21196.1"/>
    </source>
</evidence>
<evidence type="ECO:0000313" key="5">
    <source>
        <dbReference type="Proteomes" id="UP000034410"/>
    </source>
</evidence>
<comment type="subunit">
    <text evidence="3">Interacts with FtsZ.</text>
</comment>
<dbReference type="GO" id="GO:0032153">
    <property type="term" value="C:cell division site"/>
    <property type="evidence" value="ECO:0007669"/>
    <property type="project" value="TreeGrafter"/>
</dbReference>
<organism evidence="4 5">
    <name type="scientific">Sedimenticola thiotaurini</name>
    <dbReference type="NCBI Taxonomy" id="1543721"/>
    <lineage>
        <taxon>Bacteria</taxon>
        <taxon>Pseudomonadati</taxon>
        <taxon>Pseudomonadota</taxon>
        <taxon>Gammaproteobacteria</taxon>
        <taxon>Chromatiales</taxon>
        <taxon>Sedimenticolaceae</taxon>
        <taxon>Sedimenticola</taxon>
    </lineage>
</organism>